<dbReference type="PIRSF" id="PIRSF015558">
    <property type="entry name" value="Txn_reg_DeoR_prd"/>
    <property type="match status" value="1"/>
</dbReference>
<evidence type="ECO:0000313" key="4">
    <source>
        <dbReference type="EMBL" id="CAQ45959.1"/>
    </source>
</evidence>
<evidence type="ECO:0000259" key="2">
    <source>
        <dbReference type="Pfam" id="PF26107"/>
    </source>
</evidence>
<dbReference type="Pfam" id="PF13280">
    <property type="entry name" value="WYL"/>
    <property type="match status" value="1"/>
</dbReference>
<accession>B2FS56</accession>
<dbReference type="AlphaFoldDB" id="B2FS56"/>
<evidence type="ECO:0000259" key="1">
    <source>
        <dbReference type="Pfam" id="PF13280"/>
    </source>
</evidence>
<evidence type="ECO:0000313" key="5">
    <source>
        <dbReference type="Proteomes" id="UP000008840"/>
    </source>
</evidence>
<dbReference type="KEGG" id="sml:Smlt2475"/>
<dbReference type="InterPro" id="IPR059019">
    <property type="entry name" value="WHD_CapW"/>
</dbReference>
<dbReference type="Proteomes" id="UP000008840">
    <property type="component" value="Chromosome"/>
</dbReference>
<proteinExistence type="predicted"/>
<dbReference type="PROSITE" id="PS52050">
    <property type="entry name" value="WYL"/>
    <property type="match status" value="1"/>
</dbReference>
<dbReference type="HOGENOM" id="CLU_054168_2_0_6"/>
<keyword evidence="5" id="KW-1185">Reference proteome</keyword>
<reference evidence="4 5" key="1">
    <citation type="journal article" date="2008" name="Genome Biol.">
        <title>The complete genome, comparative and functional analysis of Stenotrophomonas maltophilia reveals an organism heavily shielded by drug resistance determinants.</title>
        <authorList>
            <person name="Crossman L.C."/>
            <person name="Gould V.C."/>
            <person name="Dow J.M."/>
            <person name="Vernikos G.S."/>
            <person name="Okazaki A."/>
            <person name="Sebaihia M."/>
            <person name="Saunders D."/>
            <person name="Arrowsmith C."/>
            <person name="Carver T."/>
            <person name="Peters N."/>
            <person name="Adlem E."/>
            <person name="Kerhornou A."/>
            <person name="Lord A."/>
            <person name="Murphy L."/>
            <person name="Seeger K."/>
            <person name="Squares R."/>
            <person name="Rutter S."/>
            <person name="Quail M.A."/>
            <person name="Rajandream M.A."/>
            <person name="Harris D."/>
            <person name="Churcher C."/>
            <person name="Bentley S.D."/>
            <person name="Parkhill J."/>
            <person name="Thomson N.R."/>
            <person name="Avison M.B."/>
        </authorList>
    </citation>
    <scope>NUCLEOTIDE SEQUENCE [LARGE SCALE GENOMIC DNA]</scope>
    <source>
        <strain evidence="4 5">K279a</strain>
    </source>
</reference>
<dbReference type="EMBL" id="AM743169">
    <property type="protein sequence ID" value="CAQ45959.1"/>
    <property type="molecule type" value="Genomic_DNA"/>
</dbReference>
<gene>
    <name evidence="4" type="ordered locus">Smlt2475</name>
</gene>
<name>B2FS56_STRMK</name>
<dbReference type="InterPro" id="IPR059020">
    <property type="entry name" value="CapW_CTD"/>
</dbReference>
<sequence>MSSFCTDAIVRHPKTEASMSSETHSLRWGQARRIAFIDLRLQYDGRLNRRDLIDFFGISVPQASSDLAEYVKIAPGNMEYDPSARAYRAQPGFLPVSGRATSSQYLFELYGLERGLLTRDESFIGYVPLTGIVGTPARPIAATEISTWVRAIRDGDRLEGRYQSMDEDAPLSLTISPHALGYDGLRWHVRAYCHTRLMFRDFAIGRFEIHTIHADSPAIDPSNDIGWFTEVGVQLIPHPALTPNQRAAVARDYAMQDDVLILPCRKAMLFYTLRHLNLDSLEIHPDAARQHVIVGNPDEVAQWMREDRQGLSVGG</sequence>
<dbReference type="eggNOG" id="COG2378">
    <property type="taxonomic scope" value="Bacteria"/>
</dbReference>
<feature type="domain" description="DNA-binding transcriptional repressor CapW winged helix-turn-helix" evidence="3">
    <location>
        <begin position="30"/>
        <end position="106"/>
    </location>
</feature>
<evidence type="ECO:0008006" key="6">
    <source>
        <dbReference type="Google" id="ProtNLM"/>
    </source>
</evidence>
<protein>
    <recommendedName>
        <fullName evidence="6">WYL domain-containing protein</fullName>
    </recommendedName>
</protein>
<organism evidence="4 5">
    <name type="scientific">Stenotrophomonas maltophilia (strain K279a)</name>
    <dbReference type="NCBI Taxonomy" id="522373"/>
    <lineage>
        <taxon>Bacteria</taxon>
        <taxon>Pseudomonadati</taxon>
        <taxon>Pseudomonadota</taxon>
        <taxon>Gammaproteobacteria</taxon>
        <taxon>Lysobacterales</taxon>
        <taxon>Lysobacteraceae</taxon>
        <taxon>Stenotrophomonas</taxon>
        <taxon>Stenotrophomonas maltophilia group</taxon>
    </lineage>
</organism>
<dbReference type="Pfam" id="PF26109">
    <property type="entry name" value="WHD_BrxR"/>
    <property type="match status" value="1"/>
</dbReference>
<dbReference type="EnsemblBacteria" id="CAQ45959">
    <property type="protein sequence ID" value="CAQ45959"/>
    <property type="gene ID" value="Smlt2475"/>
</dbReference>
<feature type="domain" description="DNA-binding transcriptional repressor CapW C-terminal dimerisation" evidence="2">
    <location>
        <begin position="231"/>
        <end position="300"/>
    </location>
</feature>
<dbReference type="InterPro" id="IPR026881">
    <property type="entry name" value="WYL_dom"/>
</dbReference>
<dbReference type="InterPro" id="IPR016634">
    <property type="entry name" value="CapW-like"/>
</dbReference>
<feature type="domain" description="WYL" evidence="1">
    <location>
        <begin position="149"/>
        <end position="208"/>
    </location>
</feature>
<evidence type="ECO:0000259" key="3">
    <source>
        <dbReference type="Pfam" id="PF26109"/>
    </source>
</evidence>
<dbReference type="Pfam" id="PF26107">
    <property type="entry name" value="BrxR_CTD"/>
    <property type="match status" value="1"/>
</dbReference>